<proteinExistence type="predicted"/>
<keyword evidence="2" id="KW-1133">Transmembrane helix</keyword>
<reference evidence="4" key="1">
    <citation type="submission" date="2022-01" db="EMBL/GenBank/DDBJ databases">
        <title>Comparative genomics reveals a dynamic genome evolution in the ectomycorrhizal milk-cap (Lactarius) mushrooms.</title>
        <authorList>
            <consortium name="DOE Joint Genome Institute"/>
            <person name="Lebreton A."/>
            <person name="Tang N."/>
            <person name="Kuo A."/>
            <person name="LaButti K."/>
            <person name="Drula E."/>
            <person name="Barry K."/>
            <person name="Clum A."/>
            <person name="Lipzen A."/>
            <person name="Mousain D."/>
            <person name="Ng V."/>
            <person name="Wang R."/>
            <person name="Wang X."/>
            <person name="Dai Y."/>
            <person name="Henrissat B."/>
            <person name="Grigoriev I.V."/>
            <person name="Guerin-Laguette A."/>
            <person name="Yu F."/>
            <person name="Martin F.M."/>
        </authorList>
    </citation>
    <scope>NUCLEOTIDE SEQUENCE</scope>
    <source>
        <strain evidence="4">QP</strain>
    </source>
</reference>
<feature type="compositionally biased region" description="Polar residues" evidence="1">
    <location>
        <begin position="254"/>
        <end position="269"/>
    </location>
</feature>
<dbReference type="EMBL" id="JAKELL010000011">
    <property type="protein sequence ID" value="KAH8995766.1"/>
    <property type="molecule type" value="Genomic_DNA"/>
</dbReference>
<evidence type="ECO:0000256" key="1">
    <source>
        <dbReference type="SAM" id="MobiDB-lite"/>
    </source>
</evidence>
<dbReference type="SMART" id="SM00516">
    <property type="entry name" value="SEC14"/>
    <property type="match status" value="1"/>
</dbReference>
<dbReference type="Pfam" id="PF00650">
    <property type="entry name" value="CRAL_TRIO"/>
    <property type="match status" value="1"/>
</dbReference>
<comment type="caution">
    <text evidence="4">The sequence shown here is derived from an EMBL/GenBank/DDBJ whole genome shotgun (WGS) entry which is preliminary data.</text>
</comment>
<feature type="non-terminal residue" evidence="4">
    <location>
        <position position="370"/>
    </location>
</feature>
<gene>
    <name evidence="4" type="ORF">EDB92DRAFT_1794559</name>
</gene>
<dbReference type="CDD" id="cd00170">
    <property type="entry name" value="SEC14"/>
    <property type="match status" value="1"/>
</dbReference>
<dbReference type="PROSITE" id="PS50191">
    <property type="entry name" value="CRAL_TRIO"/>
    <property type="match status" value="1"/>
</dbReference>
<feature type="region of interest" description="Disordered" evidence="1">
    <location>
        <begin position="242"/>
        <end position="269"/>
    </location>
</feature>
<dbReference type="SUPFAM" id="SSF52087">
    <property type="entry name" value="CRAL/TRIO domain"/>
    <property type="match status" value="1"/>
</dbReference>
<evidence type="ECO:0000256" key="2">
    <source>
        <dbReference type="SAM" id="Phobius"/>
    </source>
</evidence>
<organism evidence="4 5">
    <name type="scientific">Lactarius akahatsu</name>
    <dbReference type="NCBI Taxonomy" id="416441"/>
    <lineage>
        <taxon>Eukaryota</taxon>
        <taxon>Fungi</taxon>
        <taxon>Dikarya</taxon>
        <taxon>Basidiomycota</taxon>
        <taxon>Agaricomycotina</taxon>
        <taxon>Agaricomycetes</taxon>
        <taxon>Russulales</taxon>
        <taxon>Russulaceae</taxon>
        <taxon>Lactarius</taxon>
    </lineage>
</organism>
<feature type="transmembrane region" description="Helical" evidence="2">
    <location>
        <begin position="338"/>
        <end position="355"/>
    </location>
</feature>
<dbReference type="AlphaFoldDB" id="A0AAD4LMA8"/>
<protein>
    <submittedName>
        <fullName evidence="4">CRAL-TRIO domain-containing protein</fullName>
    </submittedName>
</protein>
<dbReference type="Proteomes" id="UP001201163">
    <property type="component" value="Unassembled WGS sequence"/>
</dbReference>
<dbReference type="Gene3D" id="3.40.525.10">
    <property type="entry name" value="CRAL-TRIO lipid binding domain"/>
    <property type="match status" value="1"/>
</dbReference>
<keyword evidence="2" id="KW-0472">Membrane</keyword>
<feature type="domain" description="CRAL-TRIO" evidence="3">
    <location>
        <begin position="78"/>
        <end position="252"/>
    </location>
</feature>
<dbReference type="InterPro" id="IPR001251">
    <property type="entry name" value="CRAL-TRIO_dom"/>
</dbReference>
<keyword evidence="5" id="KW-1185">Reference proteome</keyword>
<sequence length="370" mass="43114">LYFEHRETVQDLQNTLLTQILPNVVDEHGLDKAARERAEEWLHDDLSIFRTLKRHKFTKAFALESLRSILIWRLSHLKAQDPDAFPPSPLHVLPPLATDILRRPILILRLANLANLQRDPREHILRTVEGLRINLHNINASSPPESPLTHPVLQYILLVDMENASMRNFVRLNLDLLTWYIHEVSPRYPGMFGTVFVINFSWTQSGIWTVIRLALPESVQYRIFFPSKETLHECIRPSSLPRASLPSLDEEETSGASPSLTDASGDNTAGRSARRKIASLAHVSPRSQYNPFYGYPIGPRPYSLLPASLPYLRHGRRRKRDLIRTLATLWWEKWRSRVSWTVSFLFVSFCVRWWWRQRRNSMFLIRGEPH</sequence>
<keyword evidence="2" id="KW-0812">Transmembrane</keyword>
<evidence type="ECO:0000313" key="4">
    <source>
        <dbReference type="EMBL" id="KAH8995766.1"/>
    </source>
</evidence>
<evidence type="ECO:0000313" key="5">
    <source>
        <dbReference type="Proteomes" id="UP001201163"/>
    </source>
</evidence>
<evidence type="ECO:0000259" key="3">
    <source>
        <dbReference type="PROSITE" id="PS50191"/>
    </source>
</evidence>
<accession>A0AAD4LMA8</accession>
<dbReference type="PANTHER" id="PTHR46590:SF4">
    <property type="entry name" value="CRAL-TRIO DOMAIN-CONTAINING PROTEIN"/>
    <property type="match status" value="1"/>
</dbReference>
<dbReference type="InterPro" id="IPR052432">
    <property type="entry name" value="PITP/CRAL-TRIO"/>
</dbReference>
<dbReference type="PANTHER" id="PTHR46590">
    <property type="entry name" value="PHOSPHATIDYLINOSITOL TRANSFER PROTEIN CSR1-RELATED"/>
    <property type="match status" value="1"/>
</dbReference>
<dbReference type="InterPro" id="IPR036865">
    <property type="entry name" value="CRAL-TRIO_dom_sf"/>
</dbReference>
<name>A0AAD4LMA8_9AGAM</name>